<protein>
    <submittedName>
        <fullName evidence="1">Uncharacterized protein</fullName>
    </submittedName>
</protein>
<proteinExistence type="predicted"/>
<evidence type="ECO:0000313" key="1">
    <source>
        <dbReference type="EMBL" id="SAI47129.1"/>
    </source>
</evidence>
<gene>
    <name evidence="1" type="ORF">SAMEA1982600_03766</name>
</gene>
<reference evidence="1 2" key="1">
    <citation type="submission" date="2016-03" db="EMBL/GenBank/DDBJ databases">
        <authorList>
            <consortium name="Pathogen Informatics"/>
        </authorList>
    </citation>
    <scope>NUCLEOTIDE SEQUENCE [LARGE SCALE GENOMIC DNA]</scope>
    <source>
        <strain evidence="1 2">NCTC13364</strain>
    </source>
</reference>
<dbReference type="AlphaFoldDB" id="A0A157QQ33"/>
<name>A0A157QQ33_9BORD</name>
<evidence type="ECO:0000313" key="2">
    <source>
        <dbReference type="Proteomes" id="UP000077037"/>
    </source>
</evidence>
<organism evidence="1 2">
    <name type="scientific">Bordetella ansorpii</name>
    <dbReference type="NCBI Taxonomy" id="288768"/>
    <lineage>
        <taxon>Bacteria</taxon>
        <taxon>Pseudomonadati</taxon>
        <taxon>Pseudomonadota</taxon>
        <taxon>Betaproteobacteria</taxon>
        <taxon>Burkholderiales</taxon>
        <taxon>Alcaligenaceae</taxon>
        <taxon>Bordetella</taxon>
    </lineage>
</organism>
<dbReference type="EMBL" id="FKBS01000025">
    <property type="protein sequence ID" value="SAI47129.1"/>
    <property type="molecule type" value="Genomic_DNA"/>
</dbReference>
<dbReference type="Proteomes" id="UP000077037">
    <property type="component" value="Unassembled WGS sequence"/>
</dbReference>
<sequence length="49" mass="5482">MRTRLSRLFAGPQVARVAILSYLTAQNVNTQVHAQGRPSYSQPLEQGNR</sequence>
<accession>A0A157QQ33</accession>